<proteinExistence type="predicted"/>
<keyword evidence="3" id="KW-1185">Reference proteome</keyword>
<sequence length="913" mass="103245">MLISATVAVYRDADSSLMQFTLPNSFGEFTVKPLPLNVPLHLVITHVGYKPLFKRFLLTKSESILDFGLLYMYQNTDKNGNLLEEVVVKAKVPMRMNGDTLEFNADAFRLDSNATAEDLMRRLPGFTIWGDGDITFNGKKINAVLVEGKPFMGTSDVTIATQNLPKGALDKIQVYQQRDEKNPLDSTLYANIKLKEDKKTGYFGKVSAGYGLSNLSPGRDKRYVADGMLSGFNRKMQITTVAAGNNVNKLASDVDALLRNSSFKGEGASLEYQSNFNMRGVNRPVMGGVRLQSDFIAEGQFRGISRLNADYFINHNATDVIDTSLERSLITPDTVLSRQSNSSSYNQSDDQRAGVQYERAADKYSLNVSASGTINEDRNKNQSSSIQEKTGIGVVNKNSSVSESRNIAKNMQAGFSFSRREPSFYGNSNKRVPTEFTVGYTITIGDNSGKSQSQNNYEFTKEPQRNRNVSRVYDQRNGNSVEHKFNVTYPRLKELIFGRRGVGGIDMELSASYRLFQNDNNDAVRDLDTTTHDYVPNTGLTYSRTETVRDFVPKFRLSKRFYKGLTNRYNKYFSVNVNAAQQYYNYANNSTQAIQNLGYSYQKFIPDASIEYFNHQYGQYEVKYSLDYKTRANYPTVWQMAPLVDAANPLYVPKGNRDLKPEYQQDVNFKYSFTTRKPKNPWNVDAGITLGKITGNIVDSSLYDNSGGRTVYMINIDGNKYLNGNVNIRKALAINKANTFEFGIRYNNGLSNDPRYIDGILNTSVNRSQGGGFNINYRNKDIVQLKLEQGLNYNNAEQRGFRNNRFKSNSRYTRAIVTLQFPKDLVWSSNITYNRSVAGGANAINFTIWNASLTYRFLKENQAEVKFSALDLLRQNKGITNTIKGNVQNFGYSNVLQQYFMLTLAYYPRKFGK</sequence>
<dbReference type="SUPFAM" id="SSF56935">
    <property type="entry name" value="Porins"/>
    <property type="match status" value="1"/>
</dbReference>
<evidence type="ECO:0000313" key="2">
    <source>
        <dbReference type="EMBL" id="OQP60496.1"/>
    </source>
</evidence>
<evidence type="ECO:0000256" key="1">
    <source>
        <dbReference type="SAM" id="MobiDB-lite"/>
    </source>
</evidence>
<accession>A0A1V9FQG8</accession>
<feature type="compositionally biased region" description="Polar residues" evidence="1">
    <location>
        <begin position="447"/>
        <end position="458"/>
    </location>
</feature>
<dbReference type="STRING" id="1703345.A3860_33050"/>
<name>A0A1V9FQG8_9BACT</name>
<organism evidence="2 3">
    <name type="scientific">Niastella vici</name>
    <dbReference type="NCBI Taxonomy" id="1703345"/>
    <lineage>
        <taxon>Bacteria</taxon>
        <taxon>Pseudomonadati</taxon>
        <taxon>Bacteroidota</taxon>
        <taxon>Chitinophagia</taxon>
        <taxon>Chitinophagales</taxon>
        <taxon>Chitinophagaceae</taxon>
        <taxon>Niastella</taxon>
    </lineage>
</organism>
<dbReference type="Proteomes" id="UP000192796">
    <property type="component" value="Unassembled WGS sequence"/>
</dbReference>
<feature type="region of interest" description="Disordered" evidence="1">
    <location>
        <begin position="447"/>
        <end position="477"/>
    </location>
</feature>
<evidence type="ECO:0000313" key="3">
    <source>
        <dbReference type="Proteomes" id="UP000192796"/>
    </source>
</evidence>
<feature type="region of interest" description="Disordered" evidence="1">
    <location>
        <begin position="368"/>
        <end position="391"/>
    </location>
</feature>
<comment type="caution">
    <text evidence="2">The sequence shown here is derived from an EMBL/GenBank/DDBJ whole genome shotgun (WGS) entry which is preliminary data.</text>
</comment>
<gene>
    <name evidence="2" type="ORF">A3860_33050</name>
</gene>
<dbReference type="AlphaFoldDB" id="A0A1V9FQG8"/>
<dbReference type="EMBL" id="LVYD01000061">
    <property type="protein sequence ID" value="OQP60496.1"/>
    <property type="molecule type" value="Genomic_DNA"/>
</dbReference>
<protein>
    <submittedName>
        <fullName evidence="2">Uncharacterized protein</fullName>
    </submittedName>
</protein>
<reference evidence="2 3" key="1">
    <citation type="submission" date="2016-03" db="EMBL/GenBank/DDBJ databases">
        <title>Niastella vici sp. nov., isolated from farmland soil.</title>
        <authorList>
            <person name="Chen L."/>
            <person name="Wang D."/>
            <person name="Yang S."/>
            <person name="Wang G."/>
        </authorList>
    </citation>
    <scope>NUCLEOTIDE SEQUENCE [LARGE SCALE GENOMIC DNA]</scope>
    <source>
        <strain evidence="2 3">DJ57</strain>
    </source>
</reference>